<evidence type="ECO:0000256" key="1">
    <source>
        <dbReference type="SAM" id="MobiDB-lite"/>
    </source>
</evidence>
<keyword evidence="2" id="KW-0472">Membrane</keyword>
<dbReference type="PATRIC" id="fig|883161.3.peg.1542"/>
<feature type="region of interest" description="Disordered" evidence="1">
    <location>
        <begin position="972"/>
        <end position="997"/>
    </location>
</feature>
<feature type="compositionally biased region" description="Polar residues" evidence="1">
    <location>
        <begin position="734"/>
        <end position="748"/>
    </location>
</feature>
<dbReference type="InterPro" id="IPR022435">
    <property type="entry name" value="Surface-anchored_actinobac"/>
</dbReference>
<keyword evidence="3" id="KW-0732">Signal</keyword>
<feature type="region of interest" description="Disordered" evidence="1">
    <location>
        <begin position="350"/>
        <end position="370"/>
    </location>
</feature>
<reference evidence="4 5" key="1">
    <citation type="submission" date="2013-04" db="EMBL/GenBank/DDBJ databases">
        <title>The Genome Sequence of Propionimicrobium lymphophilum ACS-093-V-SCH5.</title>
        <authorList>
            <consortium name="The Broad Institute Genomics Platform"/>
            <person name="Earl A."/>
            <person name="Ward D."/>
            <person name="Feldgarden M."/>
            <person name="Gevers D."/>
            <person name="Saerens B."/>
            <person name="Vaneechoutte M."/>
            <person name="Walker B."/>
            <person name="Young S."/>
            <person name="Zeng Q."/>
            <person name="Gargeya S."/>
            <person name="Fitzgerald M."/>
            <person name="Haas B."/>
            <person name="Abouelleil A."/>
            <person name="Allen A.W."/>
            <person name="Alvarado L."/>
            <person name="Arachchi H.M."/>
            <person name="Berlin A.M."/>
            <person name="Chapman S.B."/>
            <person name="Gainer-Dewar J."/>
            <person name="Goldberg J."/>
            <person name="Griggs A."/>
            <person name="Gujja S."/>
            <person name="Hansen M."/>
            <person name="Howarth C."/>
            <person name="Imamovic A."/>
            <person name="Ireland A."/>
            <person name="Larimer J."/>
            <person name="McCowan C."/>
            <person name="Murphy C."/>
            <person name="Pearson M."/>
            <person name="Poon T.W."/>
            <person name="Priest M."/>
            <person name="Roberts A."/>
            <person name="Saif S."/>
            <person name="Shea T."/>
            <person name="Sisk P."/>
            <person name="Sykes S."/>
            <person name="Wortman J."/>
            <person name="Nusbaum C."/>
            <person name="Birren B."/>
        </authorList>
    </citation>
    <scope>NUCLEOTIDE SEQUENCE [LARGE SCALE GENOMIC DNA]</scope>
    <source>
        <strain evidence="4 5">ACS-093-V-SCH5</strain>
    </source>
</reference>
<comment type="caution">
    <text evidence="4">The sequence shown here is derived from an EMBL/GenBank/DDBJ whole genome shotgun (WGS) entry which is preliminary data.</text>
</comment>
<protein>
    <submittedName>
        <fullName evidence="4">Surface-anchored protein domain protein</fullName>
    </submittedName>
</protein>
<dbReference type="NCBIfam" id="NF038134">
    <property type="entry name" value="choice_anch_M"/>
    <property type="match status" value="3"/>
</dbReference>
<dbReference type="EMBL" id="AGZR01000009">
    <property type="protein sequence ID" value="EPD31993.1"/>
    <property type="molecule type" value="Genomic_DNA"/>
</dbReference>
<feature type="compositionally biased region" description="Basic and acidic residues" evidence="1">
    <location>
        <begin position="980"/>
        <end position="992"/>
    </location>
</feature>
<dbReference type="Proteomes" id="UP000014417">
    <property type="component" value="Unassembled WGS sequence"/>
</dbReference>
<feature type="region of interest" description="Disordered" evidence="1">
    <location>
        <begin position="461"/>
        <end position="516"/>
    </location>
</feature>
<gene>
    <name evidence="4" type="ORF">HMPREF9306_01553</name>
</gene>
<name>S2VWW0_9ACTN</name>
<keyword evidence="2" id="KW-0812">Transmembrane</keyword>
<evidence type="ECO:0000256" key="2">
    <source>
        <dbReference type="SAM" id="Phobius"/>
    </source>
</evidence>
<dbReference type="STRING" id="883161.HMPREF9306_01553"/>
<dbReference type="NCBIfam" id="TIGR03769">
    <property type="entry name" value="P_ac_wall_RPT"/>
    <property type="match status" value="3"/>
</dbReference>
<evidence type="ECO:0000313" key="4">
    <source>
        <dbReference type="EMBL" id="EPD31993.1"/>
    </source>
</evidence>
<feature type="region of interest" description="Disordered" evidence="1">
    <location>
        <begin position="716"/>
        <end position="767"/>
    </location>
</feature>
<dbReference type="AlphaFoldDB" id="S2VWW0"/>
<feature type="compositionally biased region" description="Gly residues" evidence="1">
    <location>
        <begin position="757"/>
        <end position="766"/>
    </location>
</feature>
<feature type="compositionally biased region" description="Polar residues" evidence="1">
    <location>
        <begin position="350"/>
        <end position="365"/>
    </location>
</feature>
<keyword evidence="5" id="KW-1185">Reference proteome</keyword>
<evidence type="ECO:0000256" key="3">
    <source>
        <dbReference type="SAM" id="SignalP"/>
    </source>
</evidence>
<keyword evidence="2" id="KW-1133">Transmembrane helix</keyword>
<organism evidence="4 5">
    <name type="scientific">Propionimicrobium lymphophilum ACS-093-V-SCH5</name>
    <dbReference type="NCBI Taxonomy" id="883161"/>
    <lineage>
        <taxon>Bacteria</taxon>
        <taxon>Bacillati</taxon>
        <taxon>Actinomycetota</taxon>
        <taxon>Actinomycetes</taxon>
        <taxon>Propionibacteriales</taxon>
        <taxon>Propionibacteriaceae</taxon>
        <taxon>Propionimicrobium</taxon>
    </lineage>
</organism>
<evidence type="ECO:0000313" key="5">
    <source>
        <dbReference type="Proteomes" id="UP000014417"/>
    </source>
</evidence>
<accession>S2VWW0</accession>
<feature type="signal peptide" evidence="3">
    <location>
        <begin position="1"/>
        <end position="26"/>
    </location>
</feature>
<dbReference type="NCBIfam" id="TIGR03773">
    <property type="entry name" value="anch_rpt_wall"/>
    <property type="match status" value="1"/>
</dbReference>
<feature type="chain" id="PRO_5004501726" evidence="3">
    <location>
        <begin position="27"/>
        <end position="1040"/>
    </location>
</feature>
<feature type="transmembrane region" description="Helical" evidence="2">
    <location>
        <begin position="1015"/>
        <end position="1034"/>
    </location>
</feature>
<dbReference type="InterPro" id="IPR022395">
    <property type="entry name" value="CHP03773_ABC_transptr-like"/>
</dbReference>
<sequence length="1040" mass="110246">MLSFKKLAGAAIAACVAVGVAPLAHAHTDLLVATQGHVDAPKVFWEKSENNFNLKTNFGPNPRPIEQTILWVGKGYSSKAQQQYFYEITKGDGSKLDFAGNKGDLLYLAPQNPSANAQDPIWAGFGADTAVPIENFRDQAFTLDMVGFDGPGRMEMFRYGPGWDKAERMLSSHDVGMRSAFMNAGSHTHNNTTFTRPGRYEIMYKATARGNHGVISSTPQKLVWQVGGTKPSPEDISDVAAAYNASSADESSDFFPKFTLSKNDKLEKDGDDKLTKMTFTTSDASDQGTAVFYIDGYYLAEVPVVDGSAEWTEMIGSQTSNFQVVYVPKSGDSPRWVSAPVSYTTGQATTSTNQLGEFPQKNSQDPAPEFNNPGFLDGSKEVSVSAKTESNKFSNITVQPADDRMTVNVKGGYFNKAEDKYADCDVEFVSSPGHRTYLAPSDGCQKSETTLRLKLIPHPSDYRSGVDFEQGQGGQGSQTLSFGPKDQSQFGSSSKPSENNPESNGNGASAETNHQSNGLDAKQVTINNGHLDIGPVPGESGLQIAIGDDSRQYANKTVLRAPESVNIELNRHAVQIKGPGQKGVFASKSYNFLGDNGTSLWVISGQQINGVPWVGFSTERVDYSEYPNGVNLRISSISAPEGGKWWAFTSDVSDDVQMIASSDKAGEIIAKSPTHMHNNWVFSKPGEYLIGVEAFGTNASGEFKTKQAKIKFTVNGKDDQQSGDTNRVVVGGSSDRSASGSTDGSNKVGQAGTAARTGGGSAGGSAAGAAKEVCLPVEGASSAGSVATEGHFDLGARIEDGKLVASLKDDRNQPASWVDPASVAFQLGDQAKLKAPDALSFVSKAGQDVWMIQSSQQEGVPWLGFNTMHESIVEQTEGTITWKLDSVEGPGKMAAFTSGTFGGGIGDRIFDNVGGPTSYTVAKNTHMHPNFVFTEAGDYKVSLTATAKGKNGEELSAKTVLNFSAGSEAKVPTVQGSTAKDGKPLVSEDGKKLGRTPSGEVCELGAGNLPSTGAAVGQGAALLAALVIGVSILGRRYVKP</sequence>
<dbReference type="HOGENOM" id="CLU_009657_0_0_11"/>
<feature type="compositionally biased region" description="Low complexity" evidence="1">
    <location>
        <begin position="492"/>
        <end position="510"/>
    </location>
</feature>
<proteinExistence type="predicted"/>